<dbReference type="AlphaFoldDB" id="A0A1B1U7C3"/>
<keyword evidence="6 10" id="KW-1133">Transmembrane helix</keyword>
<dbReference type="PIRSF" id="PIRSF016636">
    <property type="entry name" value="AlgI_DltB"/>
    <property type="match status" value="1"/>
</dbReference>
<keyword evidence="5 10" id="KW-0812">Transmembrane</keyword>
<evidence type="ECO:0000313" key="13">
    <source>
        <dbReference type="Proteomes" id="UP000092884"/>
    </source>
</evidence>
<evidence type="ECO:0000256" key="5">
    <source>
        <dbReference type="ARBA" id="ARBA00022692"/>
    </source>
</evidence>
<dbReference type="EMBL" id="CP016503">
    <property type="protein sequence ID" value="ANV98684.1"/>
    <property type="molecule type" value="Genomic_DNA"/>
</dbReference>
<evidence type="ECO:0000256" key="10">
    <source>
        <dbReference type="SAM" id="Phobius"/>
    </source>
</evidence>
<comment type="subcellular location">
    <subcellularLocation>
        <location evidence="1">Cell membrane</location>
        <topology evidence="1">Multi-pass membrane protein</topology>
    </subcellularLocation>
</comment>
<dbReference type="GO" id="GO:0005886">
    <property type="term" value="C:plasma membrane"/>
    <property type="evidence" value="ECO:0007669"/>
    <property type="project" value="UniProtKB-SubCell"/>
</dbReference>
<feature type="transmembrane region" description="Helical" evidence="10">
    <location>
        <begin position="467"/>
        <end position="485"/>
    </location>
</feature>
<evidence type="ECO:0000256" key="9">
    <source>
        <dbReference type="PIRNR" id="PIRNR016636"/>
    </source>
</evidence>
<feature type="transmembrane region" description="Helical" evidence="10">
    <location>
        <begin position="186"/>
        <end position="204"/>
    </location>
</feature>
<dbReference type="InterPro" id="IPR004299">
    <property type="entry name" value="MBOAT_fam"/>
</dbReference>
<feature type="transmembrane region" description="Helical" evidence="10">
    <location>
        <begin position="50"/>
        <end position="70"/>
    </location>
</feature>
<sequence>MLFSSYIFVFIFLPIVFAVYFILNSKGFYRFSIAWLTFASLFFYSYWNIAYLPLLLLSITFNYTISGYMLKATDSSVFSRKTLLIIALVFNIALLGLFKYMDFFIDNINFVFGSHIGLLHIVLPLGISFFTITQIAFLVDCYEGLVKERNPLNYALFVTFFPHLIAGPILHHKEMMPQFADTKNKILNYENLAIGLFLFAIGLFKKTVIADSFAPWADAGFDAVDNGLVLNLFESWATILSYAFQLYFDFSGYSDMAVALGLMFNVKLPINFNSPFKALNISDFWRRWHMSLTNFLTTYIYTPMIRVFQNPSFAKMMLATFVTFFIAGIWHGAGWGFVIFGALHGVALVVNQYWKKKLSKILKVKIPKIISWFLTFIFVLIAWVFFRAESVQGAFNLLKGMFSTNIVLPISLETRLNFLMQYGIAFGRWASVITEPSYVVFSSIVFGFVVCLGFKNSMQIIANFKPTKLMLLAIVFLSVIALLCFDRTQQFLYFNF</sequence>
<dbReference type="STRING" id="222136.BBW65_00070"/>
<reference evidence="13" key="1">
    <citation type="submission" date="2016-07" db="EMBL/GenBank/DDBJ databases">
        <authorList>
            <person name="Florea S."/>
            <person name="Webb J.S."/>
            <person name="Jaromczyk J."/>
            <person name="Schardl C.L."/>
        </authorList>
    </citation>
    <scope>NUCLEOTIDE SEQUENCE [LARGE SCALE GENOMIC DNA]</scope>
    <source>
        <strain evidence="13">MIT 01-6242</strain>
    </source>
</reference>
<keyword evidence="7 9" id="KW-0472">Membrane</keyword>
<evidence type="ECO:0000313" key="11">
    <source>
        <dbReference type="EMBL" id="ANV97314.1"/>
    </source>
</evidence>
<proteinExistence type="inferred from homology"/>
<protein>
    <submittedName>
        <fullName evidence="12">Acetyltransferase</fullName>
    </submittedName>
</protein>
<evidence type="ECO:0000256" key="7">
    <source>
        <dbReference type="ARBA" id="ARBA00023136"/>
    </source>
</evidence>
<dbReference type="PIRSF" id="PIRSF500217">
    <property type="entry name" value="AlgI"/>
    <property type="match status" value="1"/>
</dbReference>
<accession>A0A1B1U7C3</accession>
<feature type="transmembrane region" description="Helical" evidence="10">
    <location>
        <begin position="6"/>
        <end position="23"/>
    </location>
</feature>
<evidence type="ECO:0000256" key="1">
    <source>
        <dbReference type="ARBA" id="ARBA00004651"/>
    </source>
</evidence>
<dbReference type="InterPro" id="IPR051085">
    <property type="entry name" value="MB_O-acyltransferase"/>
</dbReference>
<feature type="transmembrane region" description="Helical" evidence="10">
    <location>
        <begin position="82"/>
        <end position="101"/>
    </location>
</feature>
<dbReference type="PANTHER" id="PTHR13285">
    <property type="entry name" value="ACYLTRANSFERASE"/>
    <property type="match status" value="1"/>
</dbReference>
<gene>
    <name evidence="11" type="ORF">BBW65_00070</name>
    <name evidence="12" type="ORF">BBW65_07685</name>
</gene>
<keyword evidence="3 9" id="KW-1003">Cell membrane</keyword>
<keyword evidence="8 9" id="KW-0012">Acyltransferase</keyword>
<comment type="similarity">
    <text evidence="2 9">Belongs to the membrane-bound acyltransferase family.</text>
</comment>
<evidence type="ECO:0000256" key="3">
    <source>
        <dbReference type="ARBA" id="ARBA00022475"/>
    </source>
</evidence>
<keyword evidence="4 9" id="KW-0808">Transferase</keyword>
<feature type="transmembrane region" description="Helical" evidence="10">
    <location>
        <begin position="121"/>
        <end position="139"/>
    </location>
</feature>
<organism evidence="12 13">
    <name type="scientific">Helicobacter enhydrae</name>
    <dbReference type="NCBI Taxonomy" id="222136"/>
    <lineage>
        <taxon>Bacteria</taxon>
        <taxon>Pseudomonadati</taxon>
        <taxon>Campylobacterota</taxon>
        <taxon>Epsilonproteobacteria</taxon>
        <taxon>Campylobacterales</taxon>
        <taxon>Helicobacteraceae</taxon>
        <taxon>Helicobacter</taxon>
    </lineage>
</organism>
<dbReference type="InterPro" id="IPR028362">
    <property type="entry name" value="AlgI"/>
</dbReference>
<reference evidence="12" key="2">
    <citation type="submission" date="2016-07" db="EMBL/GenBank/DDBJ databases">
        <authorList>
            <person name="Mannion A."/>
            <person name="Shen Z."/>
            <person name="Fox J.G."/>
        </authorList>
    </citation>
    <scope>NUCLEOTIDE SEQUENCE</scope>
    <source>
        <strain evidence="12">MIT 01-6242</strain>
    </source>
</reference>
<evidence type="ECO:0000256" key="2">
    <source>
        <dbReference type="ARBA" id="ARBA00010323"/>
    </source>
</evidence>
<evidence type="ECO:0000256" key="8">
    <source>
        <dbReference type="ARBA" id="ARBA00023315"/>
    </source>
</evidence>
<feature type="transmembrane region" description="Helical" evidence="10">
    <location>
        <begin position="438"/>
        <end position="455"/>
    </location>
</feature>
<dbReference type="RefSeq" id="WP_066338109.1">
    <property type="nucleotide sequence ID" value="NZ_CP016503.1"/>
</dbReference>
<dbReference type="EMBL" id="CP016503">
    <property type="protein sequence ID" value="ANV97314.1"/>
    <property type="molecule type" value="Genomic_DNA"/>
</dbReference>
<evidence type="ECO:0000256" key="6">
    <source>
        <dbReference type="ARBA" id="ARBA00022989"/>
    </source>
</evidence>
<dbReference type="Pfam" id="PF03062">
    <property type="entry name" value="MBOAT"/>
    <property type="match status" value="1"/>
</dbReference>
<dbReference type="GO" id="GO:0042121">
    <property type="term" value="P:alginic acid biosynthetic process"/>
    <property type="evidence" value="ECO:0007669"/>
    <property type="project" value="InterPro"/>
</dbReference>
<dbReference type="InterPro" id="IPR024194">
    <property type="entry name" value="Ac/AlaTfrase_AlgI/DltB"/>
</dbReference>
<name>A0A1B1U7C3_9HELI</name>
<feature type="transmembrane region" description="Helical" evidence="10">
    <location>
        <begin position="336"/>
        <end position="354"/>
    </location>
</feature>
<dbReference type="KEGG" id="het:BBW65_00070"/>
<feature type="transmembrane region" description="Helical" evidence="10">
    <location>
        <begin position="366"/>
        <end position="386"/>
    </location>
</feature>
<dbReference type="PANTHER" id="PTHR13285:SF23">
    <property type="entry name" value="TEICHOIC ACID D-ALANYLTRANSFERASE"/>
    <property type="match status" value="1"/>
</dbReference>
<evidence type="ECO:0000256" key="4">
    <source>
        <dbReference type="ARBA" id="ARBA00022679"/>
    </source>
</evidence>
<dbReference type="KEGG" id="het:BBW65_07685"/>
<dbReference type="Proteomes" id="UP000092884">
    <property type="component" value="Chromosome"/>
</dbReference>
<keyword evidence="13" id="KW-1185">Reference proteome</keyword>
<dbReference type="GO" id="GO:0016746">
    <property type="term" value="F:acyltransferase activity"/>
    <property type="evidence" value="ECO:0007669"/>
    <property type="project" value="UniProtKB-KW"/>
</dbReference>
<dbReference type="OrthoDB" id="139172at2"/>
<evidence type="ECO:0000313" key="12">
    <source>
        <dbReference type="EMBL" id="ANV98684.1"/>
    </source>
</evidence>
<feature type="transmembrane region" description="Helical" evidence="10">
    <location>
        <begin position="151"/>
        <end position="171"/>
    </location>
</feature>